<dbReference type="Proteomes" id="UP000324324">
    <property type="component" value="Unassembled WGS sequence"/>
</dbReference>
<keyword evidence="1" id="KW-0812">Transmembrane</keyword>
<evidence type="ECO:0000256" key="1">
    <source>
        <dbReference type="SAM" id="Phobius"/>
    </source>
</evidence>
<reference evidence="3 4" key="1">
    <citation type="submission" date="2019-09" db="EMBL/GenBank/DDBJ databases">
        <title>Isolation of a novel species in the genus Cupriavidus from patients with sepsis using whole genome sequencing.</title>
        <authorList>
            <person name="Kweon O.J."/>
            <person name="Lee M.-K."/>
        </authorList>
    </citation>
    <scope>NUCLEOTIDE SEQUENCE [LARGE SCALE GENOMIC DNA]</scope>
    <source>
        <strain evidence="3 4">MKL-01</strain>
    </source>
</reference>
<evidence type="ECO:0000259" key="2">
    <source>
        <dbReference type="Pfam" id="PF20249"/>
    </source>
</evidence>
<dbReference type="Pfam" id="PF20249">
    <property type="entry name" value="VasX_N"/>
    <property type="match status" value="1"/>
</dbReference>
<dbReference type="AlphaFoldDB" id="A0A5M8ANV6"/>
<dbReference type="RefSeq" id="WP_150082993.1">
    <property type="nucleotide sequence ID" value="NZ_VWRN01000030.1"/>
</dbReference>
<organism evidence="3 4">
    <name type="scientific">Cupriavidus cauae</name>
    <dbReference type="NCBI Taxonomy" id="2608999"/>
    <lineage>
        <taxon>Bacteria</taxon>
        <taxon>Pseudomonadati</taxon>
        <taxon>Pseudomonadota</taxon>
        <taxon>Betaproteobacteria</taxon>
        <taxon>Burkholderiales</taxon>
        <taxon>Burkholderiaceae</taxon>
        <taxon>Cupriavidus</taxon>
    </lineage>
</organism>
<comment type="caution">
    <text evidence="3">The sequence shown here is derived from an EMBL/GenBank/DDBJ whole genome shotgun (WGS) entry which is preliminary data.</text>
</comment>
<dbReference type="EMBL" id="VWRN01000030">
    <property type="protein sequence ID" value="KAA6125193.1"/>
    <property type="molecule type" value="Genomic_DNA"/>
</dbReference>
<feature type="transmembrane region" description="Helical" evidence="1">
    <location>
        <begin position="774"/>
        <end position="792"/>
    </location>
</feature>
<dbReference type="InterPro" id="IPR046864">
    <property type="entry name" value="VasX_N"/>
</dbReference>
<name>A0A5M8ANV6_9BURK</name>
<protein>
    <recommendedName>
        <fullName evidence="2">Toxin VasX N-terminal region domain-containing protein</fullName>
    </recommendedName>
</protein>
<evidence type="ECO:0000313" key="4">
    <source>
        <dbReference type="Proteomes" id="UP000324324"/>
    </source>
</evidence>
<feature type="transmembrane region" description="Helical" evidence="1">
    <location>
        <begin position="804"/>
        <end position="824"/>
    </location>
</feature>
<keyword evidence="1" id="KW-1133">Transmembrane helix</keyword>
<evidence type="ECO:0000313" key="3">
    <source>
        <dbReference type="EMBL" id="KAA6125193.1"/>
    </source>
</evidence>
<accession>A0A5M8ANV6</accession>
<dbReference type="NCBIfam" id="NF041559">
    <property type="entry name" value="BTH_I2691_fam"/>
    <property type="match status" value="1"/>
</dbReference>
<proteinExistence type="predicted"/>
<dbReference type="CDD" id="cd20707">
    <property type="entry name" value="MIX_III"/>
    <property type="match status" value="1"/>
</dbReference>
<sequence length="886" mass="97172">MTNNPAIESKCPFCDKQGLPILPVRYAIGRADKAIDQKNRAPGVPALASGFGGDVLSIPLPEDSAMYTLRMLREGFLYVFNEKRGTWSAYVVTEDGYLYEFDFNDPFPVLPADIKFSCTRKGDNIIARCITVADAQSAGRIWLGFSEVLWTDSIKSLHKSQAWREKHMRCIDLQAWRAGSGQAHTAQLSEVDKLVAEYSAPRTLSHIPAKMKGDASKSIGAKDNHSFSFSPFAFYGLQEEASGLALWGEATAKPYRPIVTALLDPQSLLVELDHLMQASYDTFIARNQEWKRKIAVSSAIMSLRDAIGNAAEDSARSRAAQDALSVSVFGTPNPGIAGDSGGAAALGKLIAEKLGGDKVSAHYKSLEEAYAKPPESELEKIRKQAWEKYQKRHGGEWRYDEAARESFQKEFESQLQRFDAQVLTPLAEAHRDWMSSDRTVNAFVANYDHADQRCGEVFVSSLTLCVGNTQDKKPCFELYREWLKGNVDERRNLLLRGLVLNQLEVLQRAKETKGKGIDLWNVSWPSLIKAYDFSAHRADVISHLILSLSGPIVSVLNNVAAPSARALAVILGLVSRRAIVPVAVTGDTRAFRRHLIKAIRDSATSAGQSVPSRKSMFDPVDLELNRLEARGVNMKGKATKEFFVAVDPNHIASMPEGLTKAQRAQWLAKSLKLSDELRLLDLPGGLRKVVRTDVKVGAVGAALDAVLLWNLWSDAGESMAHKKNDTWARVGAGLIGVVGGAGEAVSKVLSSRVEFGRQFGRALPNRLGTFLGKYGARVSLFGGVAIAILDVAQIYPEFKERNYAVSALYLLSAVAGGVLAAAAFSAATGVGIVAAVVLLAISALLVWFGDNDIQDWLERCYWGDLVEERYATHEIEMKQLRLAIKE</sequence>
<keyword evidence="1" id="KW-0472">Membrane</keyword>
<feature type="domain" description="Toxin VasX N-terminal region" evidence="2">
    <location>
        <begin position="11"/>
        <end position="176"/>
    </location>
</feature>
<gene>
    <name evidence="3" type="ORF">F1599_10345</name>
</gene>
<feature type="transmembrane region" description="Helical" evidence="1">
    <location>
        <begin position="830"/>
        <end position="849"/>
    </location>
</feature>
<keyword evidence="4" id="KW-1185">Reference proteome</keyword>
<dbReference type="InterPro" id="IPR048126">
    <property type="entry name" value="Toxin_VasX"/>
</dbReference>